<dbReference type="Pfam" id="PF25989">
    <property type="entry name" value="YknX_C"/>
    <property type="match status" value="1"/>
</dbReference>
<dbReference type="InterPro" id="IPR006143">
    <property type="entry name" value="RND_pump_MFP"/>
</dbReference>
<dbReference type="Gene3D" id="2.40.30.170">
    <property type="match status" value="1"/>
</dbReference>
<comment type="caution">
    <text evidence="5">The sequence shown here is derived from an EMBL/GenBank/DDBJ whole genome shotgun (WGS) entry which is preliminary data.</text>
</comment>
<evidence type="ECO:0000259" key="4">
    <source>
        <dbReference type="Pfam" id="PF25989"/>
    </source>
</evidence>
<dbReference type="InterPro" id="IPR058792">
    <property type="entry name" value="Beta-barrel_RND_2"/>
</dbReference>
<keyword evidence="2" id="KW-0175">Coiled coil</keyword>
<dbReference type="RefSeq" id="WP_123286407.1">
    <property type="nucleotide sequence ID" value="NZ_JACIJB010000001.1"/>
</dbReference>
<organism evidence="5 6">
    <name type="scientific">Brevundimonas halotolerans</name>
    <dbReference type="NCBI Taxonomy" id="69670"/>
    <lineage>
        <taxon>Bacteria</taxon>
        <taxon>Pseudomonadati</taxon>
        <taxon>Pseudomonadota</taxon>
        <taxon>Alphaproteobacteria</taxon>
        <taxon>Caulobacterales</taxon>
        <taxon>Caulobacteraceae</taxon>
        <taxon>Brevundimonas</taxon>
    </lineage>
</organism>
<proteinExistence type="inferred from homology"/>
<dbReference type="GO" id="GO:1990281">
    <property type="term" value="C:efflux pump complex"/>
    <property type="evidence" value="ECO:0007669"/>
    <property type="project" value="TreeGrafter"/>
</dbReference>
<protein>
    <submittedName>
        <fullName evidence="5">Membrane fusion protein (Multidrug efflux system)</fullName>
    </submittedName>
</protein>
<dbReference type="EMBL" id="JACIJB010000001">
    <property type="protein sequence ID" value="MBB5659398.1"/>
    <property type="molecule type" value="Genomic_DNA"/>
</dbReference>
<comment type="similarity">
    <text evidence="1">Belongs to the membrane fusion protein (MFP) (TC 8.A.1) family.</text>
</comment>
<reference evidence="5 6" key="1">
    <citation type="submission" date="2020-08" db="EMBL/GenBank/DDBJ databases">
        <title>Genomic Encyclopedia of Type Strains, Phase IV (KMG-IV): sequencing the most valuable type-strain genomes for metagenomic binning, comparative biology and taxonomic classification.</title>
        <authorList>
            <person name="Goeker M."/>
        </authorList>
    </citation>
    <scope>NUCLEOTIDE SEQUENCE [LARGE SCALE GENOMIC DNA]</scope>
    <source>
        <strain evidence="5 6">DSM 24448</strain>
    </source>
</reference>
<sequence>MIKRHFLLVAAGVLVLLMAVAVIVRLLFADDGGGQGGPGGGRGGAQEVAAFETTERTFSDTLQLVGVARGQRSVEIASTNTELITRVLFRDGQSVRAGAPLVELQAREQEAGMIEARARVEQAQRDYDRSKELVDRGIAPRVNLEQADSALKAAQASLEAAEARRGERVIRAPFSGVLGLTTVTPGTLVGPGTVITTLDDISTIRIDFPLPERYLSRVQSGTPISATADAFPGSQFTGRIARVDTRIDEVTRSATARAELPNPEGRIRPGMSMRVTVRQGQRQSLAVPESAIQYEGEGAFVYRIMPAEAGQIAQRIEVETGVVEDGYVEILSGLDAGETVVASGLNRIQPGAPVTLAGRSNGQ</sequence>
<evidence type="ECO:0000256" key="2">
    <source>
        <dbReference type="SAM" id="Coils"/>
    </source>
</evidence>
<dbReference type="AlphaFoldDB" id="A0A7W9A1B8"/>
<evidence type="ECO:0000313" key="5">
    <source>
        <dbReference type="EMBL" id="MBB5659398.1"/>
    </source>
</evidence>
<accession>A0A7W9A1B8</accession>
<dbReference type="Gene3D" id="1.10.287.470">
    <property type="entry name" value="Helix hairpin bin"/>
    <property type="match status" value="1"/>
</dbReference>
<dbReference type="PANTHER" id="PTHR30469">
    <property type="entry name" value="MULTIDRUG RESISTANCE PROTEIN MDTA"/>
    <property type="match status" value="1"/>
</dbReference>
<dbReference type="Gene3D" id="2.40.420.20">
    <property type="match status" value="1"/>
</dbReference>
<evidence type="ECO:0000256" key="1">
    <source>
        <dbReference type="ARBA" id="ARBA00009477"/>
    </source>
</evidence>
<dbReference type="InterPro" id="IPR058637">
    <property type="entry name" value="YknX-like_C"/>
</dbReference>
<evidence type="ECO:0000313" key="6">
    <source>
        <dbReference type="Proteomes" id="UP000548978"/>
    </source>
</evidence>
<dbReference type="GO" id="GO:0015562">
    <property type="term" value="F:efflux transmembrane transporter activity"/>
    <property type="evidence" value="ECO:0007669"/>
    <property type="project" value="TreeGrafter"/>
</dbReference>
<dbReference type="PANTHER" id="PTHR30469:SF16">
    <property type="entry name" value="HAE1 FAMILY EFFLUX PUMP MFP COMPONENT"/>
    <property type="match status" value="1"/>
</dbReference>
<keyword evidence="6" id="KW-1185">Reference proteome</keyword>
<feature type="domain" description="CusB-like beta-barrel" evidence="3">
    <location>
        <begin position="207"/>
        <end position="279"/>
    </location>
</feature>
<evidence type="ECO:0000259" key="3">
    <source>
        <dbReference type="Pfam" id="PF25954"/>
    </source>
</evidence>
<dbReference type="FunFam" id="2.40.30.170:FF:000010">
    <property type="entry name" value="Efflux RND transporter periplasmic adaptor subunit"/>
    <property type="match status" value="1"/>
</dbReference>
<feature type="domain" description="YknX-like C-terminal permuted SH3-like" evidence="4">
    <location>
        <begin position="285"/>
        <end position="355"/>
    </location>
</feature>
<dbReference type="NCBIfam" id="TIGR01730">
    <property type="entry name" value="RND_mfp"/>
    <property type="match status" value="1"/>
</dbReference>
<name>A0A7W9A1B8_9CAUL</name>
<dbReference type="Proteomes" id="UP000548978">
    <property type="component" value="Unassembled WGS sequence"/>
</dbReference>
<dbReference type="SUPFAM" id="SSF111369">
    <property type="entry name" value="HlyD-like secretion proteins"/>
    <property type="match status" value="1"/>
</dbReference>
<gene>
    <name evidence="5" type="ORF">FHS65_000116</name>
</gene>
<dbReference type="Gene3D" id="2.40.50.100">
    <property type="match status" value="1"/>
</dbReference>
<dbReference type="Pfam" id="PF25954">
    <property type="entry name" value="Beta-barrel_RND_2"/>
    <property type="match status" value="1"/>
</dbReference>
<dbReference type="OrthoDB" id="9806939at2"/>
<feature type="coiled-coil region" evidence="2">
    <location>
        <begin position="106"/>
        <end position="164"/>
    </location>
</feature>